<dbReference type="Pfam" id="PF04149">
    <property type="entry name" value="DUF397"/>
    <property type="match status" value="1"/>
</dbReference>
<evidence type="ECO:0000313" key="3">
    <source>
        <dbReference type="Proteomes" id="UP001592528"/>
    </source>
</evidence>
<proteinExistence type="predicted"/>
<evidence type="ECO:0000313" key="2">
    <source>
        <dbReference type="EMBL" id="MFC1405723.1"/>
    </source>
</evidence>
<evidence type="ECO:0000259" key="1">
    <source>
        <dbReference type="Pfam" id="PF04149"/>
    </source>
</evidence>
<dbReference type="EMBL" id="JBHEZZ010000023">
    <property type="protein sequence ID" value="MFC1405723.1"/>
    <property type="molecule type" value="Genomic_DNA"/>
</dbReference>
<name>A0ABV6UW78_9ACTN</name>
<dbReference type="RefSeq" id="WP_030263440.1">
    <property type="nucleotide sequence ID" value="NZ_JBHEZZ010000023.1"/>
</dbReference>
<comment type="caution">
    <text evidence="2">The sequence shown here is derived from an EMBL/GenBank/DDBJ whole genome shotgun (WGS) entry which is preliminary data.</text>
</comment>
<gene>
    <name evidence="2" type="ORF">ACEZDJ_30980</name>
</gene>
<keyword evidence="3" id="KW-1185">Reference proteome</keyword>
<reference evidence="2 3" key="1">
    <citation type="submission" date="2024-09" db="EMBL/GenBank/DDBJ databases">
        <authorList>
            <person name="Lee S.D."/>
        </authorList>
    </citation>
    <scope>NUCLEOTIDE SEQUENCE [LARGE SCALE GENOMIC DNA]</scope>
    <source>
        <strain evidence="2 3">N1-5</strain>
    </source>
</reference>
<dbReference type="Proteomes" id="UP001592528">
    <property type="component" value="Unassembled WGS sequence"/>
</dbReference>
<accession>A0ABV6UW78</accession>
<dbReference type="InterPro" id="IPR007278">
    <property type="entry name" value="DUF397"/>
</dbReference>
<protein>
    <submittedName>
        <fullName evidence="2">DUF397 domain-containing protein</fullName>
    </submittedName>
</protein>
<organism evidence="2 3">
    <name type="scientific">Streptacidiphilus cavernicola</name>
    <dbReference type="NCBI Taxonomy" id="3342716"/>
    <lineage>
        <taxon>Bacteria</taxon>
        <taxon>Bacillati</taxon>
        <taxon>Actinomycetota</taxon>
        <taxon>Actinomycetes</taxon>
        <taxon>Kitasatosporales</taxon>
        <taxon>Streptomycetaceae</taxon>
        <taxon>Streptacidiphilus</taxon>
    </lineage>
</organism>
<feature type="domain" description="DUF397" evidence="1">
    <location>
        <begin position="10"/>
        <end position="66"/>
    </location>
</feature>
<sequence>MEQPIDLTSLRWFKSSYSGDQGACVEIAHTSTGSVAVRDSKQNDRPGQQVFEFDGAAWQAFVNGARNGEFDLPVA</sequence>